<keyword evidence="7" id="KW-0862">Zinc</keyword>
<dbReference type="AlphaFoldDB" id="A0A923I612"/>
<evidence type="ECO:0000256" key="3">
    <source>
        <dbReference type="ARBA" id="ARBA00022670"/>
    </source>
</evidence>
<feature type="transmembrane region" description="Helical" evidence="11">
    <location>
        <begin position="55"/>
        <end position="75"/>
    </location>
</feature>
<dbReference type="GO" id="GO:0006508">
    <property type="term" value="P:proteolysis"/>
    <property type="evidence" value="ECO:0007669"/>
    <property type="project" value="UniProtKB-KW"/>
</dbReference>
<dbReference type="Pfam" id="PF01435">
    <property type="entry name" value="Peptidase_M48"/>
    <property type="match status" value="1"/>
</dbReference>
<dbReference type="GO" id="GO:0046872">
    <property type="term" value="F:metal ion binding"/>
    <property type="evidence" value="ECO:0007669"/>
    <property type="project" value="UniProtKB-KW"/>
</dbReference>
<dbReference type="PANTHER" id="PTHR43221:SF2">
    <property type="entry name" value="PROTEASE HTPX HOMOLOG"/>
    <property type="match status" value="1"/>
</dbReference>
<dbReference type="Proteomes" id="UP000612361">
    <property type="component" value="Unassembled WGS sequence"/>
</dbReference>
<evidence type="ECO:0000256" key="1">
    <source>
        <dbReference type="ARBA" id="ARBA00001947"/>
    </source>
</evidence>
<evidence type="ECO:0000256" key="11">
    <source>
        <dbReference type="SAM" id="Phobius"/>
    </source>
</evidence>
<name>A0A923I612_9BURK</name>
<dbReference type="Gene3D" id="3.30.2010.10">
    <property type="entry name" value="Metalloproteases ('zincins'), catalytic domain"/>
    <property type="match status" value="1"/>
</dbReference>
<evidence type="ECO:0000313" key="13">
    <source>
        <dbReference type="EMBL" id="MBC3934198.1"/>
    </source>
</evidence>
<proteinExistence type="predicted"/>
<evidence type="ECO:0000256" key="7">
    <source>
        <dbReference type="ARBA" id="ARBA00022833"/>
    </source>
</evidence>
<feature type="transmembrane region" description="Helical" evidence="11">
    <location>
        <begin position="224"/>
        <end position="248"/>
    </location>
</feature>
<gene>
    <name evidence="13" type="ORF">H8K47_02380</name>
</gene>
<keyword evidence="14" id="KW-1185">Reference proteome</keyword>
<evidence type="ECO:0000256" key="8">
    <source>
        <dbReference type="ARBA" id="ARBA00022989"/>
    </source>
</evidence>
<keyword evidence="2" id="KW-1003">Cell membrane</keyword>
<evidence type="ECO:0000256" key="6">
    <source>
        <dbReference type="ARBA" id="ARBA00022801"/>
    </source>
</evidence>
<dbReference type="RefSeq" id="WP_186879829.1">
    <property type="nucleotide sequence ID" value="NZ_JACOGG010000002.1"/>
</dbReference>
<keyword evidence="6" id="KW-0378">Hydrolase</keyword>
<keyword evidence="8 11" id="KW-1133">Transmembrane helix</keyword>
<keyword evidence="9" id="KW-0482">Metalloprotease</keyword>
<sequence length="660" mass="71229">MNFFEQQDHAHRESKKLIFLFILAVIAIVITINLSLALLWQWYSAGQPGGGRLPAGFYLMTSVAVLLCIGAGTAFEMFRLRDGGDAVAQMAGGRLVAPDSRDMHERRLLNVVEEMSLAAGIACPNVYLLDEEDAINAFAAGYHQNEAVVAVTRGTLHRLTRDELQGVVAHEFSHILNGDMRMNIQLIGVLFGIQMLALFGRGLIEWGARFGGSRNRDDKGPPIGLVMLAAGVVLFVLGYLGIFFGRLIQSAVSRQREFLADASAVQFTRNPQGIGGALQKIGGLTEETGCGSAIQSQRAEQLSHLFLGAARPNFLSGLFATHPPLEERLQRVYGRQVRFVQAEELNDNEFSDTPAAASGFAAAASAPVSASTSAFPSGGNQDVQWGHHRNAATASGTAFPQAAASATDDMSLLQSACREPQSARALMCALLLDVTQLQAYQLQWQYIQQAAPELATQVKTLQIALANSGNSARLHWIDLAMPALKSCSEQQKASLLQLVAQLTGADGKLSENEFVLQTVLERRLSPNAARAVKVRYADLTMLKAETVLLISLLLSGSASQRAQGFAAASAVLPALRLQPTDLRVFAQPGQLDYQEVRQALVQLNQLAPLAKPLLIRAMLAAAQAQQGLDDQRQQELLRGVCAAIDVPIPDLHSMRDTLAH</sequence>
<evidence type="ECO:0000256" key="9">
    <source>
        <dbReference type="ARBA" id="ARBA00023049"/>
    </source>
</evidence>
<evidence type="ECO:0000313" key="14">
    <source>
        <dbReference type="Proteomes" id="UP000612361"/>
    </source>
</evidence>
<protein>
    <submittedName>
        <fullName evidence="13">M48 family metallopeptidase</fullName>
    </submittedName>
</protein>
<evidence type="ECO:0000259" key="12">
    <source>
        <dbReference type="Pfam" id="PF01435"/>
    </source>
</evidence>
<organism evidence="13 14">
    <name type="scientific">Undibacterium rugosum</name>
    <dbReference type="NCBI Taxonomy" id="2762291"/>
    <lineage>
        <taxon>Bacteria</taxon>
        <taxon>Pseudomonadati</taxon>
        <taxon>Pseudomonadota</taxon>
        <taxon>Betaproteobacteria</taxon>
        <taxon>Burkholderiales</taxon>
        <taxon>Oxalobacteraceae</taxon>
        <taxon>Undibacterium</taxon>
    </lineage>
</organism>
<keyword evidence="3" id="KW-0645">Protease</keyword>
<dbReference type="GO" id="GO:0004222">
    <property type="term" value="F:metalloendopeptidase activity"/>
    <property type="evidence" value="ECO:0007669"/>
    <property type="project" value="InterPro"/>
</dbReference>
<feature type="domain" description="Peptidase M48" evidence="12">
    <location>
        <begin position="105"/>
        <end position="333"/>
    </location>
</feature>
<accession>A0A923I612</accession>
<evidence type="ECO:0000256" key="2">
    <source>
        <dbReference type="ARBA" id="ARBA00022475"/>
    </source>
</evidence>
<comment type="caution">
    <text evidence="13">The sequence shown here is derived from an EMBL/GenBank/DDBJ whole genome shotgun (WGS) entry which is preliminary data.</text>
</comment>
<reference evidence="13" key="1">
    <citation type="submission" date="2020-08" db="EMBL/GenBank/DDBJ databases">
        <title>Novel species isolated from subtropical streams in China.</title>
        <authorList>
            <person name="Lu H."/>
        </authorList>
    </citation>
    <scope>NUCLEOTIDE SEQUENCE</scope>
    <source>
        <strain evidence="13">CY7W</strain>
    </source>
</reference>
<dbReference type="InterPro" id="IPR050083">
    <property type="entry name" value="HtpX_protease"/>
</dbReference>
<dbReference type="PANTHER" id="PTHR43221">
    <property type="entry name" value="PROTEASE HTPX"/>
    <property type="match status" value="1"/>
</dbReference>
<keyword evidence="5" id="KW-0479">Metal-binding</keyword>
<dbReference type="InterPro" id="IPR001915">
    <property type="entry name" value="Peptidase_M48"/>
</dbReference>
<dbReference type="CDD" id="cd07340">
    <property type="entry name" value="M48B_Htpx_like"/>
    <property type="match status" value="1"/>
</dbReference>
<evidence type="ECO:0000256" key="4">
    <source>
        <dbReference type="ARBA" id="ARBA00022692"/>
    </source>
</evidence>
<feature type="transmembrane region" description="Helical" evidence="11">
    <location>
        <begin position="184"/>
        <end position="204"/>
    </location>
</feature>
<keyword evidence="4 11" id="KW-0812">Transmembrane</keyword>
<keyword evidence="10 11" id="KW-0472">Membrane</keyword>
<evidence type="ECO:0000256" key="10">
    <source>
        <dbReference type="ARBA" id="ARBA00023136"/>
    </source>
</evidence>
<comment type="cofactor">
    <cofactor evidence="1">
        <name>Zn(2+)</name>
        <dbReference type="ChEBI" id="CHEBI:29105"/>
    </cofactor>
</comment>
<dbReference type="EMBL" id="JACOGG010000002">
    <property type="protein sequence ID" value="MBC3934198.1"/>
    <property type="molecule type" value="Genomic_DNA"/>
</dbReference>
<evidence type="ECO:0000256" key="5">
    <source>
        <dbReference type="ARBA" id="ARBA00022723"/>
    </source>
</evidence>
<feature type="transmembrane region" description="Helical" evidence="11">
    <location>
        <begin position="17"/>
        <end position="43"/>
    </location>
</feature>